<protein>
    <submittedName>
        <fullName evidence="1">ADP-ribose pyrophosphatase</fullName>
    </submittedName>
</protein>
<organism evidence="1 2">
    <name type="scientific">Spongiactinospora rosea</name>
    <dbReference type="NCBI Taxonomy" id="2248750"/>
    <lineage>
        <taxon>Bacteria</taxon>
        <taxon>Bacillati</taxon>
        <taxon>Actinomycetota</taxon>
        <taxon>Actinomycetes</taxon>
        <taxon>Streptosporangiales</taxon>
        <taxon>Streptosporangiaceae</taxon>
        <taxon>Spongiactinospora</taxon>
    </lineage>
</organism>
<gene>
    <name evidence="1" type="ORF">DP939_42945</name>
</gene>
<evidence type="ECO:0000313" key="2">
    <source>
        <dbReference type="Proteomes" id="UP000253303"/>
    </source>
</evidence>
<reference evidence="1 2" key="1">
    <citation type="submission" date="2018-06" db="EMBL/GenBank/DDBJ databases">
        <title>Sphaerisporangium craniellae sp. nov., isolated from a marine sponge in the South China Sea.</title>
        <authorList>
            <person name="Li L."/>
        </authorList>
    </citation>
    <scope>NUCLEOTIDE SEQUENCE [LARGE SCALE GENOMIC DNA]</scope>
    <source>
        <strain evidence="1 2">LHW63015</strain>
    </source>
</reference>
<proteinExistence type="predicted"/>
<name>A0A366LL63_9ACTN</name>
<sequence length="28" mass="3072">MTSGLLLVARLHVDFKRQASALCPFVTP</sequence>
<evidence type="ECO:0000313" key="1">
    <source>
        <dbReference type="EMBL" id="RBQ14034.1"/>
    </source>
</evidence>
<accession>A0A366LL63</accession>
<dbReference type="AlphaFoldDB" id="A0A366LL63"/>
<dbReference type="Proteomes" id="UP000253303">
    <property type="component" value="Unassembled WGS sequence"/>
</dbReference>
<comment type="caution">
    <text evidence="1">The sequence shown here is derived from an EMBL/GenBank/DDBJ whole genome shotgun (WGS) entry which is preliminary data.</text>
</comment>
<keyword evidence="2" id="KW-1185">Reference proteome</keyword>
<dbReference type="EMBL" id="QMEY01000040">
    <property type="protein sequence ID" value="RBQ14034.1"/>
    <property type="molecule type" value="Genomic_DNA"/>
</dbReference>